<name>A0ABT7J4Q5_9ACTN</name>
<evidence type="ECO:0000256" key="1">
    <source>
        <dbReference type="ARBA" id="ARBA00006479"/>
    </source>
</evidence>
<dbReference type="Gene3D" id="3.30.420.40">
    <property type="match status" value="2"/>
</dbReference>
<accession>A0ABT7J4Q5</accession>
<dbReference type="SUPFAM" id="SSF46785">
    <property type="entry name" value="Winged helix' DNA-binding domain"/>
    <property type="match status" value="1"/>
</dbReference>
<dbReference type="InterPro" id="IPR036390">
    <property type="entry name" value="WH_DNA-bd_sf"/>
</dbReference>
<dbReference type="EMBL" id="JASJUS010000027">
    <property type="protein sequence ID" value="MDL2079831.1"/>
    <property type="molecule type" value="Genomic_DNA"/>
</dbReference>
<protein>
    <submittedName>
        <fullName evidence="2">ROK family transcriptional regulator</fullName>
    </submittedName>
</protein>
<keyword evidence="3" id="KW-1185">Reference proteome</keyword>
<organism evidence="2 3">
    <name type="scientific">Streptomyces fuscus</name>
    <dbReference type="NCBI Taxonomy" id="3048495"/>
    <lineage>
        <taxon>Bacteria</taxon>
        <taxon>Bacillati</taxon>
        <taxon>Actinomycetota</taxon>
        <taxon>Actinomycetes</taxon>
        <taxon>Kitasatosporales</taxon>
        <taxon>Streptomycetaceae</taxon>
        <taxon>Streptomyces</taxon>
    </lineage>
</organism>
<reference evidence="2 3" key="1">
    <citation type="submission" date="2023-05" db="EMBL/GenBank/DDBJ databases">
        <title>Streptomyces fuscus sp. nov., a brown-black pigment producing actinomyces isolated from dry sand of Sea duck farm.</title>
        <authorList>
            <person name="Xie J."/>
            <person name="Shen N."/>
        </authorList>
    </citation>
    <scope>NUCLEOTIDE SEQUENCE [LARGE SCALE GENOMIC DNA]</scope>
    <source>
        <strain evidence="2 3">GXMU-J15</strain>
    </source>
</reference>
<comment type="caution">
    <text evidence="2">The sequence shown here is derived from an EMBL/GenBank/DDBJ whole genome shotgun (WGS) entry which is preliminary data.</text>
</comment>
<dbReference type="RefSeq" id="WP_093724140.1">
    <property type="nucleotide sequence ID" value="NZ_JASJUS010000027.1"/>
</dbReference>
<dbReference type="PANTHER" id="PTHR18964:SF149">
    <property type="entry name" value="BIFUNCTIONAL UDP-N-ACETYLGLUCOSAMINE 2-EPIMERASE_N-ACETYLMANNOSAMINE KINASE"/>
    <property type="match status" value="1"/>
</dbReference>
<sequence>MRPALIATPGGRTATEPSDGATAVLRAVLRGGPLARTAIIRETGLSAAAVSRHTAELLAMGLVWEPPEPSRRPRPGRPRIPLDIETSHHVAAGVHIAVPRLTFSLTDLRGRVIAQERVPRPPQHGAVLHDVAARLPGFLRRHAHGRSVLGLGVVTGGWVDPDAGVLVENSALGWRDIPLRRTLQRVVGLPVHVEGHARALAQAELLFGAVRGDNLVHLFVGNAVDAAIATGGVVLQGRRHGAGGIAHLPVPGSAEPCTCGRSGCLQATVSDRAVAQRAVAAGIIDRPDFQLLVRVARDGDSRALELCRTRLRLIAHAVRPLLALISPDSLVLTESATIHLPRLLEELTRELEEDGERVRTGSFGTYTLAVAATAPVLSAVYRDPLGLRTAGSAAR</sequence>
<dbReference type="Gene3D" id="1.10.10.10">
    <property type="entry name" value="Winged helix-like DNA-binding domain superfamily/Winged helix DNA-binding domain"/>
    <property type="match status" value="1"/>
</dbReference>
<dbReference type="InterPro" id="IPR036388">
    <property type="entry name" value="WH-like_DNA-bd_sf"/>
</dbReference>
<dbReference type="SUPFAM" id="SSF53067">
    <property type="entry name" value="Actin-like ATPase domain"/>
    <property type="match status" value="1"/>
</dbReference>
<gene>
    <name evidence="2" type="ORF">QNN03_25650</name>
</gene>
<dbReference type="Pfam" id="PF00480">
    <property type="entry name" value="ROK"/>
    <property type="match status" value="1"/>
</dbReference>
<evidence type="ECO:0000313" key="2">
    <source>
        <dbReference type="EMBL" id="MDL2079831.1"/>
    </source>
</evidence>
<evidence type="ECO:0000313" key="3">
    <source>
        <dbReference type="Proteomes" id="UP001241926"/>
    </source>
</evidence>
<dbReference type="PANTHER" id="PTHR18964">
    <property type="entry name" value="ROK (REPRESSOR, ORF, KINASE) FAMILY"/>
    <property type="match status" value="1"/>
</dbReference>
<proteinExistence type="inferred from homology"/>
<comment type="similarity">
    <text evidence="1">Belongs to the ROK (NagC/XylR) family.</text>
</comment>
<dbReference type="Proteomes" id="UP001241926">
    <property type="component" value="Unassembled WGS sequence"/>
</dbReference>
<dbReference type="InterPro" id="IPR043129">
    <property type="entry name" value="ATPase_NBD"/>
</dbReference>
<dbReference type="InterPro" id="IPR000600">
    <property type="entry name" value="ROK"/>
</dbReference>